<dbReference type="Gene3D" id="4.10.240.10">
    <property type="entry name" value="Zn(2)-C6 fungal-type DNA-binding domain"/>
    <property type="match status" value="1"/>
</dbReference>
<name>A0A6A6JE91_WESOR</name>
<dbReference type="OrthoDB" id="4222821at2759"/>
<dbReference type="Pfam" id="PF00172">
    <property type="entry name" value="Zn_clus"/>
    <property type="match status" value="1"/>
</dbReference>
<feature type="region of interest" description="Disordered" evidence="2">
    <location>
        <begin position="446"/>
        <end position="465"/>
    </location>
</feature>
<evidence type="ECO:0000256" key="1">
    <source>
        <dbReference type="ARBA" id="ARBA00023242"/>
    </source>
</evidence>
<keyword evidence="5" id="KW-1185">Reference proteome</keyword>
<evidence type="ECO:0000256" key="2">
    <source>
        <dbReference type="SAM" id="MobiDB-lite"/>
    </source>
</evidence>
<dbReference type="SUPFAM" id="SSF57701">
    <property type="entry name" value="Zn2/Cys6 DNA-binding domain"/>
    <property type="match status" value="1"/>
</dbReference>
<reference evidence="4" key="1">
    <citation type="journal article" date="2020" name="Stud. Mycol.">
        <title>101 Dothideomycetes genomes: a test case for predicting lifestyles and emergence of pathogens.</title>
        <authorList>
            <person name="Haridas S."/>
            <person name="Albert R."/>
            <person name="Binder M."/>
            <person name="Bloem J."/>
            <person name="Labutti K."/>
            <person name="Salamov A."/>
            <person name="Andreopoulos B."/>
            <person name="Baker S."/>
            <person name="Barry K."/>
            <person name="Bills G."/>
            <person name="Bluhm B."/>
            <person name="Cannon C."/>
            <person name="Castanera R."/>
            <person name="Culley D."/>
            <person name="Daum C."/>
            <person name="Ezra D."/>
            <person name="Gonzalez J."/>
            <person name="Henrissat B."/>
            <person name="Kuo A."/>
            <person name="Liang C."/>
            <person name="Lipzen A."/>
            <person name="Lutzoni F."/>
            <person name="Magnuson J."/>
            <person name="Mondo S."/>
            <person name="Nolan M."/>
            <person name="Ohm R."/>
            <person name="Pangilinan J."/>
            <person name="Park H.-J."/>
            <person name="Ramirez L."/>
            <person name="Alfaro M."/>
            <person name="Sun H."/>
            <person name="Tritt A."/>
            <person name="Yoshinaga Y."/>
            <person name="Zwiers L.-H."/>
            <person name="Turgeon B."/>
            <person name="Goodwin S."/>
            <person name="Spatafora J."/>
            <person name="Crous P."/>
            <person name="Grigoriev I."/>
        </authorList>
    </citation>
    <scope>NUCLEOTIDE SEQUENCE</scope>
    <source>
        <strain evidence="4">CBS 379.55</strain>
    </source>
</reference>
<protein>
    <recommendedName>
        <fullName evidence="3">Zn(2)-C6 fungal-type domain-containing protein</fullName>
    </recommendedName>
</protein>
<dbReference type="CDD" id="cd00067">
    <property type="entry name" value="GAL4"/>
    <property type="match status" value="1"/>
</dbReference>
<evidence type="ECO:0000313" key="4">
    <source>
        <dbReference type="EMBL" id="KAF2274534.1"/>
    </source>
</evidence>
<proteinExistence type="predicted"/>
<feature type="compositionally biased region" description="Low complexity" evidence="2">
    <location>
        <begin position="95"/>
        <end position="108"/>
    </location>
</feature>
<feature type="domain" description="Zn(2)-C6 fungal-type" evidence="3">
    <location>
        <begin position="12"/>
        <end position="46"/>
    </location>
</feature>
<feature type="region of interest" description="Disordered" evidence="2">
    <location>
        <begin position="282"/>
        <end position="322"/>
    </location>
</feature>
<dbReference type="EMBL" id="ML986502">
    <property type="protein sequence ID" value="KAF2274534.1"/>
    <property type="molecule type" value="Genomic_DNA"/>
</dbReference>
<dbReference type="Proteomes" id="UP000800097">
    <property type="component" value="Unassembled WGS sequence"/>
</dbReference>
<dbReference type="RefSeq" id="XP_033652073.1">
    <property type="nucleotide sequence ID" value="XM_033799869.1"/>
</dbReference>
<gene>
    <name evidence="4" type="ORF">EI97DRAFT_444007</name>
</gene>
<dbReference type="PROSITE" id="PS50048">
    <property type="entry name" value="ZN2_CY6_FUNGAL_2"/>
    <property type="match status" value="1"/>
</dbReference>
<feature type="compositionally biased region" description="Low complexity" evidence="2">
    <location>
        <begin position="308"/>
        <end position="322"/>
    </location>
</feature>
<dbReference type="GO" id="GO:0000981">
    <property type="term" value="F:DNA-binding transcription factor activity, RNA polymerase II-specific"/>
    <property type="evidence" value="ECO:0007669"/>
    <property type="project" value="InterPro"/>
</dbReference>
<dbReference type="GO" id="GO:0008270">
    <property type="term" value="F:zinc ion binding"/>
    <property type="evidence" value="ECO:0007669"/>
    <property type="project" value="InterPro"/>
</dbReference>
<dbReference type="GeneID" id="54553044"/>
<keyword evidence="1" id="KW-0539">Nucleus</keyword>
<feature type="region of interest" description="Disordered" evidence="2">
    <location>
        <begin position="88"/>
        <end position="110"/>
    </location>
</feature>
<accession>A0A6A6JE91</accession>
<evidence type="ECO:0000259" key="3">
    <source>
        <dbReference type="PROSITE" id="PS50048"/>
    </source>
</evidence>
<organism evidence="4 5">
    <name type="scientific">Westerdykella ornata</name>
    <dbReference type="NCBI Taxonomy" id="318751"/>
    <lineage>
        <taxon>Eukaryota</taxon>
        <taxon>Fungi</taxon>
        <taxon>Dikarya</taxon>
        <taxon>Ascomycota</taxon>
        <taxon>Pezizomycotina</taxon>
        <taxon>Dothideomycetes</taxon>
        <taxon>Pleosporomycetidae</taxon>
        <taxon>Pleosporales</taxon>
        <taxon>Sporormiaceae</taxon>
        <taxon>Westerdykella</taxon>
    </lineage>
</organism>
<sequence>MSPEGSRGTRTSCEHCRQKKARCQWSSFQEGARCDRCTKSGLVCTKTPMLPVGRPRLARRIALAKTSRPLQQQQQGIAEAQSFQADIRPSYPTGTQSSPSATTTEAAAPVERSDMASGYAEQSFTPGPGVNANKNAFIPSACQSDLHLPLLPPSRQLLDSEPFLWSTFNDQLSQWPPTEDLGVFLDQLASNSPSYLALEGIQACPAPHKSTDYYLDRLARLNAALTRKFTASDSAATAGGNRPTTCPMAGQLLRFAQEYLQITRHFMLAVPLTLAPSLATGTVTTESETDDDDDVVFCSLDTDDDAPGSESSDASSSFSAQDRPTMSSIEYPIMIALITAYSSLVRLHRNWLQTTLSALHTLTLRQEELFSNAPCRHMLDGYQGGYVGNIANAILPSALPGVTLDGFSLSRHRSLQIQIVSEISLELLWRAERSIACLAASTDDANHQQHQSWKENPLGERPRAVKSDEAGSYSSLLRTMLSQEAATTYRSSTSKAKTTTMSTITKYSIGWKSLKSMAKQIRKETRRNFCLQLDEGSFSSGIGNFDDL</sequence>
<dbReference type="PROSITE" id="PS00463">
    <property type="entry name" value="ZN2_CY6_FUNGAL_1"/>
    <property type="match status" value="1"/>
</dbReference>
<dbReference type="InterPro" id="IPR036864">
    <property type="entry name" value="Zn2-C6_fun-type_DNA-bd_sf"/>
</dbReference>
<feature type="compositionally biased region" description="Acidic residues" evidence="2">
    <location>
        <begin position="287"/>
        <end position="307"/>
    </location>
</feature>
<dbReference type="AlphaFoldDB" id="A0A6A6JE91"/>
<dbReference type="InterPro" id="IPR001138">
    <property type="entry name" value="Zn2Cys6_DnaBD"/>
</dbReference>
<evidence type="ECO:0000313" key="5">
    <source>
        <dbReference type="Proteomes" id="UP000800097"/>
    </source>
</evidence>